<comment type="caution">
    <text evidence="1">The sequence shown here is derived from an EMBL/GenBank/DDBJ whole genome shotgun (WGS) entry which is preliminary data.</text>
</comment>
<evidence type="ECO:0000313" key="1">
    <source>
        <dbReference type="EMBL" id="KAJ8511756.1"/>
    </source>
</evidence>
<sequence length="290" mass="32791">MTHVPKEPFSVKTPFASRHVVRGTTLTPLKPEERLGYDEPQENPTKAARQSANLFLCSLCSTSGVSLLFVIASRISVSVTVQNDSCSPTVLIKRCEKFMITSRRLAVSSKEMRLKVYCYSNINLALQFIWITGCSSADLLYNFYNAVRVIMVSFTVTNISCSSACSGPRRLLSCSRRWWRRELERSKCNRQIWRCEQLPVVVLYRKKSACSSTINSAGTRSQDADYTAEQQTNRFRRPSLPTSLNPWHAHVVVASAGFVDTGYNQASKGLLNEVRRRRQVVKNHRLVVVS</sequence>
<proteinExistence type="predicted"/>
<keyword evidence="2" id="KW-1185">Reference proteome</keyword>
<organism evidence="1 2">
    <name type="scientific">Ensete ventricosum</name>
    <name type="common">Abyssinian banana</name>
    <name type="synonym">Musa ensete</name>
    <dbReference type="NCBI Taxonomy" id="4639"/>
    <lineage>
        <taxon>Eukaryota</taxon>
        <taxon>Viridiplantae</taxon>
        <taxon>Streptophyta</taxon>
        <taxon>Embryophyta</taxon>
        <taxon>Tracheophyta</taxon>
        <taxon>Spermatophyta</taxon>
        <taxon>Magnoliopsida</taxon>
        <taxon>Liliopsida</taxon>
        <taxon>Zingiberales</taxon>
        <taxon>Musaceae</taxon>
        <taxon>Ensete</taxon>
    </lineage>
</organism>
<evidence type="ECO:0000313" key="2">
    <source>
        <dbReference type="Proteomes" id="UP001222027"/>
    </source>
</evidence>
<dbReference type="Proteomes" id="UP001222027">
    <property type="component" value="Unassembled WGS sequence"/>
</dbReference>
<name>A0AAV8RX68_ENSVE</name>
<reference evidence="1 2" key="1">
    <citation type="submission" date="2022-12" db="EMBL/GenBank/DDBJ databases">
        <title>Chromosome-scale assembly of the Ensete ventricosum genome.</title>
        <authorList>
            <person name="Dussert Y."/>
            <person name="Stocks J."/>
            <person name="Wendawek A."/>
            <person name="Woldeyes F."/>
            <person name="Nichols R.A."/>
            <person name="Borrell J.S."/>
        </authorList>
    </citation>
    <scope>NUCLEOTIDE SEQUENCE [LARGE SCALE GENOMIC DNA]</scope>
    <source>
        <strain evidence="2">cv. Maze</strain>
        <tissue evidence="1">Seeds</tissue>
    </source>
</reference>
<dbReference type="AlphaFoldDB" id="A0AAV8RX68"/>
<gene>
    <name evidence="1" type="ORF">OPV22_002190</name>
</gene>
<dbReference type="EMBL" id="JAQQAF010000001">
    <property type="protein sequence ID" value="KAJ8511756.1"/>
    <property type="molecule type" value="Genomic_DNA"/>
</dbReference>
<protein>
    <submittedName>
        <fullName evidence="1">Uncharacterized protein</fullName>
    </submittedName>
</protein>
<accession>A0AAV8RX68</accession>